<dbReference type="InterPro" id="IPR036259">
    <property type="entry name" value="MFS_trans_sf"/>
</dbReference>
<feature type="transmembrane region" description="Helical" evidence="5">
    <location>
        <begin position="202"/>
        <end position="225"/>
    </location>
</feature>
<keyword evidence="4 5" id="KW-0472">Membrane</keyword>
<dbReference type="RefSeq" id="WP_227181238.1">
    <property type="nucleotide sequence ID" value="NZ_JAJBZT010000007.1"/>
</dbReference>
<reference evidence="7" key="1">
    <citation type="submission" date="2021-10" db="EMBL/GenBank/DDBJ databases">
        <title>The complete genome sequence of Leeia sp. TBRC 13508.</title>
        <authorList>
            <person name="Charoenyingcharoen P."/>
            <person name="Yukphan P."/>
        </authorList>
    </citation>
    <scope>NUCLEOTIDE SEQUENCE</scope>
    <source>
        <strain evidence="7">TBRC 13508</strain>
    </source>
</reference>
<feature type="transmembrane region" description="Helical" evidence="5">
    <location>
        <begin position="132"/>
        <end position="154"/>
    </location>
</feature>
<accession>A0ABS8D8G7</accession>
<evidence type="ECO:0000256" key="5">
    <source>
        <dbReference type="SAM" id="Phobius"/>
    </source>
</evidence>
<dbReference type="PROSITE" id="PS50850">
    <property type="entry name" value="MFS"/>
    <property type="match status" value="1"/>
</dbReference>
<feature type="transmembrane region" description="Helical" evidence="5">
    <location>
        <begin position="293"/>
        <end position="311"/>
    </location>
</feature>
<keyword evidence="3 5" id="KW-1133">Transmembrane helix</keyword>
<feature type="transmembrane region" description="Helical" evidence="5">
    <location>
        <begin position="46"/>
        <end position="67"/>
    </location>
</feature>
<keyword evidence="8" id="KW-1185">Reference proteome</keyword>
<keyword evidence="2 5" id="KW-0812">Transmembrane</keyword>
<evidence type="ECO:0000256" key="2">
    <source>
        <dbReference type="ARBA" id="ARBA00022692"/>
    </source>
</evidence>
<dbReference type="PANTHER" id="PTHR23514:SF13">
    <property type="entry name" value="INNER MEMBRANE PROTEIN YBJJ"/>
    <property type="match status" value="1"/>
</dbReference>
<dbReference type="PANTHER" id="PTHR23514">
    <property type="entry name" value="BYPASS OF STOP CODON PROTEIN 6"/>
    <property type="match status" value="1"/>
</dbReference>
<evidence type="ECO:0000256" key="3">
    <source>
        <dbReference type="ARBA" id="ARBA00022989"/>
    </source>
</evidence>
<dbReference type="Pfam" id="PF07690">
    <property type="entry name" value="MFS_1"/>
    <property type="match status" value="1"/>
</dbReference>
<evidence type="ECO:0000256" key="4">
    <source>
        <dbReference type="ARBA" id="ARBA00023136"/>
    </source>
</evidence>
<feature type="transmembrane region" description="Helical" evidence="5">
    <location>
        <begin position="12"/>
        <end position="34"/>
    </location>
</feature>
<comment type="caution">
    <text evidence="7">The sequence shown here is derived from an EMBL/GenBank/DDBJ whole genome shotgun (WGS) entry which is preliminary data.</text>
</comment>
<dbReference type="InterPro" id="IPR051788">
    <property type="entry name" value="MFS_Transporter"/>
</dbReference>
<name>A0ABS8D8G7_9NEIS</name>
<evidence type="ECO:0000256" key="1">
    <source>
        <dbReference type="ARBA" id="ARBA00004141"/>
    </source>
</evidence>
<dbReference type="Gene3D" id="1.20.1250.20">
    <property type="entry name" value="MFS general substrate transporter like domains"/>
    <property type="match status" value="2"/>
</dbReference>
<dbReference type="SUPFAM" id="SSF103473">
    <property type="entry name" value="MFS general substrate transporter"/>
    <property type="match status" value="1"/>
</dbReference>
<sequence length="378" mass="39705">MISIQIVKAKLATRLVFFTAGFALSCWAPLVPFIKSHLNATNDVLGASLLAMGIGAILVMPLIGALCSKINCKYPIMVSSIMMALTLPMLPIVTTPSMLALVLFIFGASLGTMDVAMNIHSVQVEHKSNEKLLSGFHAMASVGGIAGAGTMTLLTALDVSPFVSCLICAMLMLIVTLLAYPKLFKDKPDQTAELFAVPKGPVLILSLMCAVCFFAEGAILDWSAVLISEGGIVASKYAGFGFVLFSIAMTTGRLVGDRLSHVYGEKKLLLSSSVVAIAGFVLILTVNSISLNALGFLLIGFGASNIVPILFRRTANQTVMPTGAAIAALTTAGYGGTLMSPAIVGLLSAWLGLVGAFWLLVGLFLIIPLLTLTKLKFK</sequence>
<feature type="transmembrane region" description="Helical" evidence="5">
    <location>
        <begin position="323"/>
        <end position="344"/>
    </location>
</feature>
<evidence type="ECO:0000259" key="6">
    <source>
        <dbReference type="PROSITE" id="PS50850"/>
    </source>
</evidence>
<protein>
    <submittedName>
        <fullName evidence="7">MFS transporter</fullName>
    </submittedName>
</protein>
<feature type="transmembrane region" description="Helical" evidence="5">
    <location>
        <begin position="160"/>
        <end position="181"/>
    </location>
</feature>
<comment type="subcellular location">
    <subcellularLocation>
        <location evidence="1">Membrane</location>
        <topology evidence="1">Multi-pass membrane protein</topology>
    </subcellularLocation>
</comment>
<dbReference type="InterPro" id="IPR011701">
    <property type="entry name" value="MFS"/>
</dbReference>
<evidence type="ECO:0000313" key="8">
    <source>
        <dbReference type="Proteomes" id="UP001165395"/>
    </source>
</evidence>
<dbReference type="Proteomes" id="UP001165395">
    <property type="component" value="Unassembled WGS sequence"/>
</dbReference>
<proteinExistence type="predicted"/>
<feature type="domain" description="Major facilitator superfamily (MFS) profile" evidence="6">
    <location>
        <begin position="201"/>
        <end position="378"/>
    </location>
</feature>
<gene>
    <name evidence="7" type="ORF">LIN78_12810</name>
</gene>
<feature type="transmembrane region" description="Helical" evidence="5">
    <location>
        <begin position="99"/>
        <end position="120"/>
    </location>
</feature>
<feature type="transmembrane region" description="Helical" evidence="5">
    <location>
        <begin position="74"/>
        <end position="93"/>
    </location>
</feature>
<feature type="transmembrane region" description="Helical" evidence="5">
    <location>
        <begin position="268"/>
        <end position="287"/>
    </location>
</feature>
<dbReference type="CDD" id="cd17393">
    <property type="entry name" value="MFS_MosC_like"/>
    <property type="match status" value="1"/>
</dbReference>
<organism evidence="7 8">
    <name type="scientific">Leeia speluncae</name>
    <dbReference type="NCBI Taxonomy" id="2884804"/>
    <lineage>
        <taxon>Bacteria</taxon>
        <taxon>Pseudomonadati</taxon>
        <taxon>Pseudomonadota</taxon>
        <taxon>Betaproteobacteria</taxon>
        <taxon>Neisseriales</taxon>
        <taxon>Leeiaceae</taxon>
        <taxon>Leeia</taxon>
    </lineage>
</organism>
<feature type="transmembrane region" description="Helical" evidence="5">
    <location>
        <begin position="350"/>
        <end position="372"/>
    </location>
</feature>
<evidence type="ECO:0000313" key="7">
    <source>
        <dbReference type="EMBL" id="MCB6184427.1"/>
    </source>
</evidence>
<dbReference type="EMBL" id="JAJBZT010000007">
    <property type="protein sequence ID" value="MCB6184427.1"/>
    <property type="molecule type" value="Genomic_DNA"/>
</dbReference>
<dbReference type="InterPro" id="IPR020846">
    <property type="entry name" value="MFS_dom"/>
</dbReference>